<feature type="region of interest" description="Disordered" evidence="1">
    <location>
        <begin position="71"/>
        <end position="118"/>
    </location>
</feature>
<proteinExistence type="predicted"/>
<gene>
    <name evidence="2" type="ORF">SPARVUS_LOCUS3520282</name>
</gene>
<accession>A0ABN9BTE2</accession>
<protein>
    <submittedName>
        <fullName evidence="2">Uncharacterized protein</fullName>
    </submittedName>
</protein>
<sequence>GTDLLWPSDISEPTIPSSTGVTDVVPLCQGPTFSQRPEAPEFVPQAQPAEDLQEPEDWWSIVDEGEDVEEAELGETESVEQEARVDESVVSEPTSEVTPEPLLEPREQRERRVIQPPK</sequence>
<comment type="caution">
    <text evidence="2">The sequence shown here is derived from an EMBL/GenBank/DDBJ whole genome shotgun (WGS) entry which is preliminary data.</text>
</comment>
<feature type="non-terminal residue" evidence="2">
    <location>
        <position position="1"/>
    </location>
</feature>
<keyword evidence="3" id="KW-1185">Reference proteome</keyword>
<feature type="non-terminal residue" evidence="2">
    <location>
        <position position="118"/>
    </location>
</feature>
<feature type="compositionally biased region" description="Basic and acidic residues" evidence="1">
    <location>
        <begin position="103"/>
        <end position="118"/>
    </location>
</feature>
<evidence type="ECO:0000313" key="3">
    <source>
        <dbReference type="Proteomes" id="UP001162483"/>
    </source>
</evidence>
<reference evidence="2" key="1">
    <citation type="submission" date="2023-05" db="EMBL/GenBank/DDBJ databases">
        <authorList>
            <person name="Stuckert A."/>
        </authorList>
    </citation>
    <scope>NUCLEOTIDE SEQUENCE</scope>
</reference>
<dbReference type="Proteomes" id="UP001162483">
    <property type="component" value="Unassembled WGS sequence"/>
</dbReference>
<feature type="compositionally biased region" description="Acidic residues" evidence="1">
    <location>
        <begin position="71"/>
        <end position="80"/>
    </location>
</feature>
<organism evidence="2 3">
    <name type="scientific">Staurois parvus</name>
    <dbReference type="NCBI Taxonomy" id="386267"/>
    <lineage>
        <taxon>Eukaryota</taxon>
        <taxon>Metazoa</taxon>
        <taxon>Chordata</taxon>
        <taxon>Craniata</taxon>
        <taxon>Vertebrata</taxon>
        <taxon>Euteleostomi</taxon>
        <taxon>Amphibia</taxon>
        <taxon>Batrachia</taxon>
        <taxon>Anura</taxon>
        <taxon>Neobatrachia</taxon>
        <taxon>Ranoidea</taxon>
        <taxon>Ranidae</taxon>
        <taxon>Staurois</taxon>
    </lineage>
</organism>
<feature type="region of interest" description="Disordered" evidence="1">
    <location>
        <begin position="1"/>
        <end position="56"/>
    </location>
</feature>
<evidence type="ECO:0000256" key="1">
    <source>
        <dbReference type="SAM" id="MobiDB-lite"/>
    </source>
</evidence>
<name>A0ABN9BTE2_9NEOB</name>
<dbReference type="EMBL" id="CATNWA010005665">
    <property type="protein sequence ID" value="CAI9550487.1"/>
    <property type="molecule type" value="Genomic_DNA"/>
</dbReference>
<evidence type="ECO:0000313" key="2">
    <source>
        <dbReference type="EMBL" id="CAI9550487.1"/>
    </source>
</evidence>